<gene>
    <name evidence="1" type="ORF">DW250_12435</name>
</gene>
<name>A0A3R6E2X1_9BACT</name>
<comment type="caution">
    <text evidence="1">The sequence shown here is derived from an EMBL/GenBank/DDBJ whole genome shotgun (WGS) entry which is preliminary data.</text>
</comment>
<evidence type="ECO:0000313" key="2">
    <source>
        <dbReference type="Proteomes" id="UP000286501"/>
    </source>
</evidence>
<dbReference type="AlphaFoldDB" id="A0A3R6E2X1"/>
<dbReference type="EMBL" id="QRIN01000060">
    <property type="protein sequence ID" value="RHG63727.1"/>
    <property type="molecule type" value="Genomic_DNA"/>
</dbReference>
<dbReference type="RefSeq" id="WP_118201426.1">
    <property type="nucleotide sequence ID" value="NZ_QRIE01000017.1"/>
</dbReference>
<dbReference type="Proteomes" id="UP000286501">
    <property type="component" value="Unassembled WGS sequence"/>
</dbReference>
<protein>
    <submittedName>
        <fullName evidence="1">Uncharacterized protein</fullName>
    </submittedName>
</protein>
<reference evidence="1 2" key="1">
    <citation type="submission" date="2018-08" db="EMBL/GenBank/DDBJ databases">
        <title>A genome reference for cultivated species of the human gut microbiota.</title>
        <authorList>
            <person name="Zou Y."/>
            <person name="Xue W."/>
            <person name="Luo G."/>
        </authorList>
    </citation>
    <scope>NUCLEOTIDE SEQUENCE [LARGE SCALE GENOMIC DNA]</scope>
    <source>
        <strain evidence="1 2">AM22-1</strain>
    </source>
</reference>
<accession>A0A3R6E2X1</accession>
<sequence length="168" mass="19343">METKDIMSKFDELYGMMASSANVKYMHVFGNTMRCMMKDMASKHPELAQEYLDKLCAIKWKNYLTKKEASEIVNGMNPPVTWDMQTWINAMTGLGLATEEKPYYNDYALYVAMNQVVSDHGCTIAKILGKEDVKDIDTEHLVKYAHSLALDLLKDKDGVYNIREYFLK</sequence>
<proteinExistence type="predicted"/>
<evidence type="ECO:0000313" key="1">
    <source>
        <dbReference type="EMBL" id="RHG63727.1"/>
    </source>
</evidence>
<organism evidence="1 2">
    <name type="scientific">Segatella copri</name>
    <dbReference type="NCBI Taxonomy" id="165179"/>
    <lineage>
        <taxon>Bacteria</taxon>
        <taxon>Pseudomonadati</taxon>
        <taxon>Bacteroidota</taxon>
        <taxon>Bacteroidia</taxon>
        <taxon>Bacteroidales</taxon>
        <taxon>Prevotellaceae</taxon>
        <taxon>Segatella</taxon>
    </lineage>
</organism>